<comment type="caution">
    <text evidence="2">The sequence shown here is derived from an EMBL/GenBank/DDBJ whole genome shotgun (WGS) entry which is preliminary data.</text>
</comment>
<dbReference type="Proteomes" id="UP001500936">
    <property type="component" value="Unassembled WGS sequence"/>
</dbReference>
<keyword evidence="1" id="KW-1133">Transmembrane helix</keyword>
<feature type="transmembrane region" description="Helical" evidence="1">
    <location>
        <begin position="196"/>
        <end position="219"/>
    </location>
</feature>
<keyword evidence="1" id="KW-0812">Transmembrane</keyword>
<keyword evidence="1" id="KW-0472">Membrane</keyword>
<feature type="transmembrane region" description="Helical" evidence="1">
    <location>
        <begin position="95"/>
        <end position="116"/>
    </location>
</feature>
<feature type="transmembrane region" description="Helical" evidence="1">
    <location>
        <begin position="36"/>
        <end position="54"/>
    </location>
</feature>
<proteinExistence type="predicted"/>
<reference evidence="3" key="1">
    <citation type="journal article" date="2019" name="Int. J. Syst. Evol. Microbiol.">
        <title>The Global Catalogue of Microorganisms (GCM) 10K type strain sequencing project: providing services to taxonomists for standard genome sequencing and annotation.</title>
        <authorList>
            <consortium name="The Broad Institute Genomics Platform"/>
            <consortium name="The Broad Institute Genome Sequencing Center for Infectious Disease"/>
            <person name="Wu L."/>
            <person name="Ma J."/>
        </authorList>
    </citation>
    <scope>NUCLEOTIDE SEQUENCE [LARGE SCALE GENOMIC DNA]</scope>
    <source>
        <strain evidence="3">JCM 17925</strain>
    </source>
</reference>
<keyword evidence="3" id="KW-1185">Reference proteome</keyword>
<accession>A0ABP8KHH3</accession>
<dbReference type="EMBL" id="BAABHB010000004">
    <property type="protein sequence ID" value="GAA4406742.1"/>
    <property type="molecule type" value="Genomic_DNA"/>
</dbReference>
<feature type="transmembrane region" description="Helical" evidence="1">
    <location>
        <begin position="12"/>
        <end position="29"/>
    </location>
</feature>
<feature type="transmembrane region" description="Helical" evidence="1">
    <location>
        <begin position="66"/>
        <end position="88"/>
    </location>
</feature>
<feature type="transmembrane region" description="Helical" evidence="1">
    <location>
        <begin position="128"/>
        <end position="147"/>
    </location>
</feature>
<sequence length="238" mass="27204">MDFLTDYVKLLARIADASILLPVGVLLLRRKYIRGVAMRLLALFVLLTAARNLITEILSASRTPNIIYYNWFAILSYLNVAWLYYVLLKGKVRQFMIPVSCILLVGLSLLDSSTLFDSRTTVFNAYAHPLNGFFIIVLVLVFFVQLLESLQVPNIKQYTFFWFSAGALLYYTGTLLLYLFSRYTLSITGTTGWQNYFWSIDCLLSLLFNSFMAVSIWYAGQNHHFSEPILPVRAGSLP</sequence>
<protein>
    <submittedName>
        <fullName evidence="2">Uncharacterized protein</fullName>
    </submittedName>
</protein>
<evidence type="ECO:0000256" key="1">
    <source>
        <dbReference type="SAM" id="Phobius"/>
    </source>
</evidence>
<evidence type="ECO:0000313" key="3">
    <source>
        <dbReference type="Proteomes" id="UP001500936"/>
    </source>
</evidence>
<feature type="transmembrane region" description="Helical" evidence="1">
    <location>
        <begin position="159"/>
        <end position="181"/>
    </location>
</feature>
<evidence type="ECO:0000313" key="2">
    <source>
        <dbReference type="EMBL" id="GAA4406742.1"/>
    </source>
</evidence>
<name>A0ABP8KHH3_9BACT</name>
<gene>
    <name evidence="2" type="ORF">GCM10023187_26590</name>
</gene>
<dbReference type="RefSeq" id="WP_345267857.1">
    <property type="nucleotide sequence ID" value="NZ_BAABHB010000004.1"/>
</dbReference>
<organism evidence="2 3">
    <name type="scientific">Nibrella viscosa</name>
    <dbReference type="NCBI Taxonomy" id="1084524"/>
    <lineage>
        <taxon>Bacteria</taxon>
        <taxon>Pseudomonadati</taxon>
        <taxon>Bacteroidota</taxon>
        <taxon>Cytophagia</taxon>
        <taxon>Cytophagales</taxon>
        <taxon>Spirosomataceae</taxon>
        <taxon>Nibrella</taxon>
    </lineage>
</organism>